<reference evidence="1 2" key="1">
    <citation type="journal article" date="2015" name="Genome Biol.">
        <title>Comparative genomics of Steinernema reveals deeply conserved gene regulatory networks.</title>
        <authorList>
            <person name="Dillman A.R."/>
            <person name="Macchietto M."/>
            <person name="Porter C.F."/>
            <person name="Rogers A."/>
            <person name="Williams B."/>
            <person name="Antoshechkin I."/>
            <person name="Lee M.M."/>
            <person name="Goodwin Z."/>
            <person name="Lu X."/>
            <person name="Lewis E.E."/>
            <person name="Goodrich-Blair H."/>
            <person name="Stock S.P."/>
            <person name="Adams B.J."/>
            <person name="Sternberg P.W."/>
            <person name="Mortazavi A."/>
        </authorList>
    </citation>
    <scope>NUCLEOTIDE SEQUENCE [LARGE SCALE GENOMIC DNA]</scope>
    <source>
        <strain evidence="1 2">ALL</strain>
    </source>
</reference>
<evidence type="ECO:0000313" key="2">
    <source>
        <dbReference type="Proteomes" id="UP000298663"/>
    </source>
</evidence>
<reference evidence="1 2" key="2">
    <citation type="journal article" date="2019" name="G3 (Bethesda)">
        <title>Hybrid Assembly of the Genome of the Entomopathogenic Nematode Steinernema carpocapsae Identifies the X-Chromosome.</title>
        <authorList>
            <person name="Serra L."/>
            <person name="Macchietto M."/>
            <person name="Macias-Munoz A."/>
            <person name="McGill C.J."/>
            <person name="Rodriguez I.M."/>
            <person name="Rodriguez B."/>
            <person name="Murad R."/>
            <person name="Mortazavi A."/>
        </authorList>
    </citation>
    <scope>NUCLEOTIDE SEQUENCE [LARGE SCALE GENOMIC DNA]</scope>
    <source>
        <strain evidence="1 2">ALL</strain>
    </source>
</reference>
<gene>
    <name evidence="1" type="ORF">L596_022690</name>
</gene>
<dbReference type="OrthoDB" id="77878at2759"/>
<comment type="caution">
    <text evidence="1">The sequence shown here is derived from an EMBL/GenBank/DDBJ whole genome shotgun (WGS) entry which is preliminary data.</text>
</comment>
<keyword evidence="2" id="KW-1185">Reference proteome</keyword>
<dbReference type="AlphaFoldDB" id="A0A4U5MMJ5"/>
<dbReference type="EMBL" id="AZBU02000007">
    <property type="protein sequence ID" value="TKR70701.1"/>
    <property type="molecule type" value="Genomic_DNA"/>
</dbReference>
<protein>
    <submittedName>
        <fullName evidence="1">Uncharacterized protein</fullName>
    </submittedName>
</protein>
<organism evidence="1 2">
    <name type="scientific">Steinernema carpocapsae</name>
    <name type="common">Entomopathogenic nematode</name>
    <dbReference type="NCBI Taxonomy" id="34508"/>
    <lineage>
        <taxon>Eukaryota</taxon>
        <taxon>Metazoa</taxon>
        <taxon>Ecdysozoa</taxon>
        <taxon>Nematoda</taxon>
        <taxon>Chromadorea</taxon>
        <taxon>Rhabditida</taxon>
        <taxon>Tylenchina</taxon>
        <taxon>Panagrolaimomorpha</taxon>
        <taxon>Strongyloidoidea</taxon>
        <taxon>Steinernematidae</taxon>
        <taxon>Steinernema</taxon>
    </lineage>
</organism>
<proteinExistence type="predicted"/>
<name>A0A4U5MMJ5_STECR</name>
<sequence length="154" mass="17265">MISGVKWVYRDYYSKFDLVGSLRVLTTPNACAVLRVTNPVWVLLTPERCNPLSAEIYEKVRLPFSCSLFHIFSMNGCNLLTSIWQLLDAVPSTDHHVEDDLEFVAGDVSAVHDVLLGIADGAEVREDLDELAEVDALFRADPVTRLITDAEKKR</sequence>
<dbReference type="Proteomes" id="UP000298663">
    <property type="component" value="Unassembled WGS sequence"/>
</dbReference>
<evidence type="ECO:0000313" key="1">
    <source>
        <dbReference type="EMBL" id="TKR70701.1"/>
    </source>
</evidence>
<accession>A0A4U5MMJ5</accession>